<evidence type="ECO:0000256" key="2">
    <source>
        <dbReference type="SAM" id="SignalP"/>
    </source>
</evidence>
<dbReference type="PROSITE" id="PS50293">
    <property type="entry name" value="TPR_REGION"/>
    <property type="match status" value="2"/>
</dbReference>
<gene>
    <name evidence="4" type="ORF">XM38_000060</name>
</gene>
<dbReference type="PROSITE" id="PS50005">
    <property type="entry name" value="TPR"/>
    <property type="match status" value="6"/>
</dbReference>
<dbReference type="Pfam" id="PF13424">
    <property type="entry name" value="TPR_12"/>
    <property type="match status" value="4"/>
</dbReference>
<feature type="signal peptide" evidence="2">
    <location>
        <begin position="1"/>
        <end position="27"/>
    </location>
</feature>
<proteinExistence type="predicted"/>
<feature type="domain" description="CHAT" evidence="3">
    <location>
        <begin position="654"/>
        <end position="950"/>
    </location>
</feature>
<sequence length="952" mass="102784">MHYPAKLLSLVALTTLAMTTVQLPAFSQEPRDAYRLAATETKTETNQANEQGTLLLEVEGILEVGDNTLESGRLIDGHQFEGQADQIITIRLTSDEFDPFLAVLEPSGQVLGSRNNISVSNLNAALTIRLPKSGTYLVGVTIGSDDISAQGQYRLTVAEATTTEISKAEAERLLQLGIEQYQTARLREAIQSWEQALITYREIDDRQGEAVVLGNLGVAYRDLGDYQQAINLHEQALFIFREIGNRFGEVSSLLNLGGDYESLGNYQQAINLHEQSLTIAREINDRAGEGNSLRGLGAAYRNLGQYQQAIEFYEQSLAIIREIGDRLEETRALLGLGVTHYDLGNYERAIEFYEQSLAIIREIGDRLEEARVLGNLGNVSRTLGQYRQAIDLYKQRLTIAREIGDRPGEAAALLGMGNTYSKLGNYEQAIDLYRQSLAITREIGDRPGEAMSLHNQGLTFMNTGQLPQAESVLRQSIEVFESLRTNLPDNQLISIADTQARAYANLERALTAQDKTAEALAITERGRARAFVLQLASRLATPEEQAALADSPIAEAPTVAEIQQIARNTNTTLVTYSLIFDQALYIWVVQPSGEIQFRSVEFNGAGGSGVVVNPIAAIDGPVYRGTDDPSELDSLVADSRAGIIVERTGTNPAQLQELHRVLIEPIAALLPTDPEEKVAFIPQGNLFLVPFATLQDDDGTALIEKHTILTAPSIQVFGLANDVSGEPTDVSSSLSASGDGALIVGNPVMPTVWAPTASGDFGEIQLADLPGAKREAEAVGDVFGVPVLTGNQATEATVKQRLPAAQLIHLATHGLLEYGDPQSSGVLDVPGAVALTPGSGEDGLLTAAEILEMKLQAELAVLSACDTGRGRITGDGVVGLSRALITAGVPSVIVSLWAVPDAPTAMLMTEFYRQLDQGHDKAQALRQAMLITREQHPNPRAWAAFSLMGAAN</sequence>
<dbReference type="SMART" id="SM00028">
    <property type="entry name" value="TPR"/>
    <property type="match status" value="8"/>
</dbReference>
<keyword evidence="1" id="KW-0802">TPR repeat</keyword>
<keyword evidence="2" id="KW-0732">Signal</keyword>
<dbReference type="InterPro" id="IPR011990">
    <property type="entry name" value="TPR-like_helical_dom_sf"/>
</dbReference>
<feature type="repeat" description="TPR" evidence="1">
    <location>
        <begin position="210"/>
        <end position="243"/>
    </location>
</feature>
<feature type="repeat" description="TPR" evidence="1">
    <location>
        <begin position="330"/>
        <end position="363"/>
    </location>
</feature>
<evidence type="ECO:0000259" key="3">
    <source>
        <dbReference type="Pfam" id="PF12770"/>
    </source>
</evidence>
<dbReference type="Gene3D" id="2.60.120.380">
    <property type="match status" value="1"/>
</dbReference>
<organism evidence="4 5">
    <name type="scientific">Halomicronema hongdechloris C2206</name>
    <dbReference type="NCBI Taxonomy" id="1641165"/>
    <lineage>
        <taxon>Bacteria</taxon>
        <taxon>Bacillati</taxon>
        <taxon>Cyanobacteriota</taxon>
        <taxon>Cyanophyceae</taxon>
        <taxon>Nodosilineales</taxon>
        <taxon>Nodosilineaceae</taxon>
        <taxon>Halomicronema</taxon>
    </lineage>
</organism>
<evidence type="ECO:0000313" key="4">
    <source>
        <dbReference type="EMBL" id="ASC69080.1"/>
    </source>
</evidence>
<dbReference type="PANTHER" id="PTHR10098">
    <property type="entry name" value="RAPSYN-RELATED"/>
    <property type="match status" value="1"/>
</dbReference>
<dbReference type="Pfam" id="PF12770">
    <property type="entry name" value="CHAT"/>
    <property type="match status" value="1"/>
</dbReference>
<dbReference type="Proteomes" id="UP000191901">
    <property type="component" value="Chromosome"/>
</dbReference>
<feature type="repeat" description="TPR" evidence="1">
    <location>
        <begin position="410"/>
        <end position="443"/>
    </location>
</feature>
<dbReference type="InterPro" id="IPR019734">
    <property type="entry name" value="TPR_rpt"/>
</dbReference>
<dbReference type="SUPFAM" id="SSF48452">
    <property type="entry name" value="TPR-like"/>
    <property type="match status" value="2"/>
</dbReference>
<keyword evidence="5" id="KW-1185">Reference proteome</keyword>
<dbReference type="STRING" id="1641165.XM38_02495"/>
<dbReference type="AlphaFoldDB" id="A0A1Z3HFH9"/>
<reference evidence="4 5" key="1">
    <citation type="journal article" date="2016" name="Biochim. Biophys. Acta">
        <title>Characterization of red-shifted phycobilisomes isolated from the chlorophyll f-containing cyanobacterium Halomicronema hongdechloris.</title>
        <authorList>
            <person name="Li Y."/>
            <person name="Lin Y."/>
            <person name="Garvey C.J."/>
            <person name="Birch D."/>
            <person name="Corkery R.W."/>
            <person name="Loughlin P.C."/>
            <person name="Scheer H."/>
            <person name="Willows R.D."/>
            <person name="Chen M."/>
        </authorList>
    </citation>
    <scope>NUCLEOTIDE SEQUENCE [LARGE SCALE GENOMIC DNA]</scope>
    <source>
        <strain evidence="4 5">C2206</strain>
    </source>
</reference>
<dbReference type="KEGG" id="hhg:XM38_000060"/>
<protein>
    <submittedName>
        <fullName evidence="4">Tetratricopeptide repeat domain protein</fullName>
    </submittedName>
</protein>
<feature type="chain" id="PRO_5012938605" evidence="2">
    <location>
        <begin position="28"/>
        <end position="952"/>
    </location>
</feature>
<dbReference type="EMBL" id="CP021983">
    <property type="protein sequence ID" value="ASC69080.1"/>
    <property type="molecule type" value="Genomic_DNA"/>
</dbReference>
<feature type="repeat" description="TPR" evidence="1">
    <location>
        <begin position="290"/>
        <end position="323"/>
    </location>
</feature>
<evidence type="ECO:0000256" key="1">
    <source>
        <dbReference type="PROSITE-ProRule" id="PRU00339"/>
    </source>
</evidence>
<accession>A0A1Z3HFH9</accession>
<dbReference type="Gene3D" id="1.25.40.10">
    <property type="entry name" value="Tetratricopeptide repeat domain"/>
    <property type="match status" value="2"/>
</dbReference>
<feature type="repeat" description="TPR" evidence="1">
    <location>
        <begin position="370"/>
        <end position="403"/>
    </location>
</feature>
<name>A0A1Z3HFH9_9CYAN</name>
<dbReference type="InterPro" id="IPR024983">
    <property type="entry name" value="CHAT_dom"/>
</dbReference>
<evidence type="ECO:0000313" key="5">
    <source>
        <dbReference type="Proteomes" id="UP000191901"/>
    </source>
</evidence>
<dbReference type="PANTHER" id="PTHR10098:SF108">
    <property type="entry name" value="TETRATRICOPEPTIDE REPEAT PROTEIN 28"/>
    <property type="match status" value="1"/>
</dbReference>
<feature type="repeat" description="TPR" evidence="1">
    <location>
        <begin position="250"/>
        <end position="283"/>
    </location>
</feature>